<evidence type="ECO:0000313" key="1">
    <source>
        <dbReference type="EMBL" id="HIP56819.1"/>
    </source>
</evidence>
<sequence length="107" mass="12604">MAVAYYSGLKRVVERLKSLGQDSRKDKIAEDLYALARILANMMIIATEKRRNCMYYNTEKGYCQFIGLETPIHGIEMVFDENARRWRIVVLKHPEICAVCPYWELRK</sequence>
<proteinExistence type="predicted"/>
<protein>
    <submittedName>
        <fullName evidence="1">Uncharacterized protein</fullName>
    </submittedName>
</protein>
<organism evidence="1 2">
    <name type="scientific">Ignisphaera aggregans</name>
    <dbReference type="NCBI Taxonomy" id="334771"/>
    <lineage>
        <taxon>Archaea</taxon>
        <taxon>Thermoproteota</taxon>
        <taxon>Thermoprotei</taxon>
        <taxon>Desulfurococcales</taxon>
        <taxon>Desulfurococcaceae</taxon>
        <taxon>Ignisphaera</taxon>
    </lineage>
</organism>
<gene>
    <name evidence="1" type="ORF">EYH02_01950</name>
</gene>
<name>A0A832YXU9_9CREN</name>
<comment type="caution">
    <text evidence="1">The sequence shown here is derived from an EMBL/GenBank/DDBJ whole genome shotgun (WGS) entry which is preliminary data.</text>
</comment>
<dbReference type="EMBL" id="DQTV01000039">
    <property type="protein sequence ID" value="HIP56819.1"/>
    <property type="molecule type" value="Genomic_DNA"/>
</dbReference>
<dbReference type="AlphaFoldDB" id="A0A832YXU9"/>
<reference evidence="1" key="1">
    <citation type="journal article" date="2020" name="ISME J.">
        <title>Gammaproteobacteria mediating utilization of methyl-, sulfur- and petroleum organic compounds in deep ocean hydrothermal plumes.</title>
        <authorList>
            <person name="Zhou Z."/>
            <person name="Liu Y."/>
            <person name="Pan J."/>
            <person name="Cron B.R."/>
            <person name="Toner B.M."/>
            <person name="Anantharaman K."/>
            <person name="Breier J.A."/>
            <person name="Dick G.J."/>
            <person name="Li M."/>
        </authorList>
    </citation>
    <scope>NUCLEOTIDE SEQUENCE</scope>
    <source>
        <strain evidence="1">SZUA-1435</strain>
    </source>
</reference>
<dbReference type="Proteomes" id="UP000605805">
    <property type="component" value="Unassembled WGS sequence"/>
</dbReference>
<evidence type="ECO:0000313" key="2">
    <source>
        <dbReference type="Proteomes" id="UP000605805"/>
    </source>
</evidence>
<accession>A0A832YXU9</accession>